<dbReference type="AlphaFoldDB" id="T1BKT8"/>
<feature type="domain" description="Alpha/beta hydrolase fold-3" evidence="1">
    <location>
        <begin position="3"/>
        <end position="42"/>
    </location>
</feature>
<evidence type="ECO:0000259" key="1">
    <source>
        <dbReference type="Pfam" id="PF07859"/>
    </source>
</evidence>
<dbReference type="SUPFAM" id="SSF53474">
    <property type="entry name" value="alpha/beta-Hydrolases"/>
    <property type="match status" value="1"/>
</dbReference>
<protein>
    <recommendedName>
        <fullName evidence="1">Alpha/beta hydrolase fold-3 domain-containing protein</fullName>
    </recommendedName>
</protein>
<dbReference type="InterPro" id="IPR013094">
    <property type="entry name" value="AB_hydrolase_3"/>
</dbReference>
<organism evidence="2">
    <name type="scientific">mine drainage metagenome</name>
    <dbReference type="NCBI Taxonomy" id="410659"/>
    <lineage>
        <taxon>unclassified sequences</taxon>
        <taxon>metagenomes</taxon>
        <taxon>ecological metagenomes</taxon>
    </lineage>
</organism>
<gene>
    <name evidence="2" type="ORF">B1B_05474</name>
</gene>
<reference evidence="2" key="1">
    <citation type="submission" date="2013-08" db="EMBL/GenBank/DDBJ databases">
        <authorList>
            <person name="Mendez C."/>
            <person name="Richter M."/>
            <person name="Ferrer M."/>
            <person name="Sanchez J."/>
        </authorList>
    </citation>
    <scope>NUCLEOTIDE SEQUENCE</scope>
</reference>
<accession>T1BKT8</accession>
<name>T1BKT8_9ZZZZ</name>
<dbReference type="EMBL" id="AUZY01003468">
    <property type="protein sequence ID" value="EQD69098.1"/>
    <property type="molecule type" value="Genomic_DNA"/>
</dbReference>
<sequence length="44" mass="4514">MGSDPTDPRVSPLLFDDLAGAPSALVVVAQCDPLRDEAVAYAGL</sequence>
<proteinExistence type="predicted"/>
<feature type="non-terminal residue" evidence="2">
    <location>
        <position position="44"/>
    </location>
</feature>
<dbReference type="Pfam" id="PF07859">
    <property type="entry name" value="Abhydrolase_3"/>
    <property type="match status" value="1"/>
</dbReference>
<evidence type="ECO:0000313" key="2">
    <source>
        <dbReference type="EMBL" id="EQD69098.1"/>
    </source>
</evidence>
<dbReference type="GO" id="GO:0016787">
    <property type="term" value="F:hydrolase activity"/>
    <property type="evidence" value="ECO:0007669"/>
    <property type="project" value="InterPro"/>
</dbReference>
<dbReference type="InterPro" id="IPR029058">
    <property type="entry name" value="AB_hydrolase_fold"/>
</dbReference>
<reference evidence="2" key="2">
    <citation type="journal article" date="2014" name="ISME J.">
        <title>Microbial stratification in low pH oxic and suboxic macroscopic growths along an acid mine drainage.</title>
        <authorList>
            <person name="Mendez-Garcia C."/>
            <person name="Mesa V."/>
            <person name="Sprenger R.R."/>
            <person name="Richter M."/>
            <person name="Diez M.S."/>
            <person name="Solano J."/>
            <person name="Bargiela R."/>
            <person name="Golyshina O.V."/>
            <person name="Manteca A."/>
            <person name="Ramos J.L."/>
            <person name="Gallego J.R."/>
            <person name="Llorente I."/>
            <person name="Martins Dos Santos V.A."/>
            <person name="Jensen O.N."/>
            <person name="Pelaez A.I."/>
            <person name="Sanchez J."/>
            <person name="Ferrer M."/>
        </authorList>
    </citation>
    <scope>NUCLEOTIDE SEQUENCE</scope>
</reference>
<comment type="caution">
    <text evidence="2">The sequence shown here is derived from an EMBL/GenBank/DDBJ whole genome shotgun (WGS) entry which is preliminary data.</text>
</comment>
<dbReference type="Gene3D" id="3.40.50.1820">
    <property type="entry name" value="alpha/beta hydrolase"/>
    <property type="match status" value="1"/>
</dbReference>